<evidence type="ECO:0000313" key="6">
    <source>
        <dbReference type="Proteomes" id="UP000599179"/>
    </source>
</evidence>
<evidence type="ECO:0000256" key="3">
    <source>
        <dbReference type="ARBA" id="ARBA00022737"/>
    </source>
</evidence>
<organism evidence="5 6">
    <name type="scientific">Psychroflexus planctonicus</name>
    <dbReference type="NCBI Taxonomy" id="1526575"/>
    <lineage>
        <taxon>Bacteria</taxon>
        <taxon>Pseudomonadati</taxon>
        <taxon>Bacteroidota</taxon>
        <taxon>Flavobacteriia</taxon>
        <taxon>Flavobacteriales</taxon>
        <taxon>Flavobacteriaceae</taxon>
        <taxon>Psychroflexus</taxon>
    </lineage>
</organism>
<keyword evidence="3" id="KW-0677">Repeat</keyword>
<dbReference type="InterPro" id="IPR026444">
    <property type="entry name" value="Secre_tail"/>
</dbReference>
<evidence type="ECO:0000256" key="1">
    <source>
        <dbReference type="ARBA" id="ARBA00022614"/>
    </source>
</evidence>
<dbReference type="NCBIfam" id="TIGR04183">
    <property type="entry name" value="Por_Secre_tail"/>
    <property type="match status" value="1"/>
</dbReference>
<dbReference type="SUPFAM" id="SSF52058">
    <property type="entry name" value="L domain-like"/>
    <property type="match status" value="1"/>
</dbReference>
<name>A0ABQ1SN50_9FLAO</name>
<reference evidence="6" key="1">
    <citation type="journal article" date="2019" name="Int. J. Syst. Evol. Microbiol.">
        <title>The Global Catalogue of Microorganisms (GCM) 10K type strain sequencing project: providing services to taxonomists for standard genome sequencing and annotation.</title>
        <authorList>
            <consortium name="The Broad Institute Genomics Platform"/>
            <consortium name="The Broad Institute Genome Sequencing Center for Infectious Disease"/>
            <person name="Wu L."/>
            <person name="Ma J."/>
        </authorList>
    </citation>
    <scope>NUCLEOTIDE SEQUENCE [LARGE SCALE GENOMIC DNA]</scope>
    <source>
        <strain evidence="6">CGMCC 1.12931</strain>
    </source>
</reference>
<keyword evidence="6" id="KW-1185">Reference proteome</keyword>
<sequence>MNAQTVSIPDPIFLNRLIEVGVDTNGDGVIQQSEAEAISSLSVSTSVPDPNKIQSLEGIQYFINLSSLHCQGNALTTLDVTSLTQLESLLCQNNQLSSIQVDGLSQLERIWAYSNQLTEIDLSGLTNMWFIWLNNNFIEDLDLSDLISLEALYFGNNQLSTIDFSQTQNLTDIDLSYNNLSEVDVNHLADLMNFYISNNELTTIDLSGLDALFALHIGGNLIENIDGTQNPNFTELYCPSNPNLNYINMKNGAISYSSPDSMPYFSFDFSNLPALAFVCIDEGEEVALAESYYVAENVEVSTTNCAFSVSDNYFNEFTFYPNPAKDLLHMESQQNKIDQIVIYNLNGKQVLNSTYNENQPIDVSNLAKGMYLVKVQTENGSLTKKLIKD</sequence>
<dbReference type="EMBL" id="BMGM01000013">
    <property type="protein sequence ID" value="GGE44190.1"/>
    <property type="molecule type" value="Genomic_DNA"/>
</dbReference>
<dbReference type="PANTHER" id="PTHR47566">
    <property type="match status" value="1"/>
</dbReference>
<dbReference type="Gene3D" id="3.80.10.10">
    <property type="entry name" value="Ribonuclease Inhibitor"/>
    <property type="match status" value="1"/>
</dbReference>
<dbReference type="PANTHER" id="PTHR47566:SF1">
    <property type="entry name" value="PROTEIN NUD1"/>
    <property type="match status" value="1"/>
</dbReference>
<evidence type="ECO:0000256" key="2">
    <source>
        <dbReference type="ARBA" id="ARBA00022729"/>
    </source>
</evidence>
<feature type="domain" description="Secretion system C-terminal sorting" evidence="4">
    <location>
        <begin position="320"/>
        <end position="387"/>
    </location>
</feature>
<dbReference type="InterPro" id="IPR001611">
    <property type="entry name" value="Leu-rich_rpt"/>
</dbReference>
<keyword evidence="1" id="KW-0433">Leucine-rich repeat</keyword>
<gene>
    <name evidence="5" type="ORF">GCM10010832_25270</name>
</gene>
<dbReference type="Proteomes" id="UP000599179">
    <property type="component" value="Unassembled WGS sequence"/>
</dbReference>
<accession>A0ABQ1SN50</accession>
<evidence type="ECO:0000259" key="4">
    <source>
        <dbReference type="Pfam" id="PF18962"/>
    </source>
</evidence>
<evidence type="ECO:0000313" key="5">
    <source>
        <dbReference type="EMBL" id="GGE44190.1"/>
    </source>
</evidence>
<dbReference type="Pfam" id="PF00560">
    <property type="entry name" value="LRR_1"/>
    <property type="match status" value="1"/>
</dbReference>
<proteinExistence type="predicted"/>
<dbReference type="Pfam" id="PF18962">
    <property type="entry name" value="Por_Secre_tail"/>
    <property type="match status" value="1"/>
</dbReference>
<dbReference type="InterPro" id="IPR052574">
    <property type="entry name" value="CDIRP"/>
</dbReference>
<dbReference type="InterPro" id="IPR032675">
    <property type="entry name" value="LRR_dom_sf"/>
</dbReference>
<protein>
    <recommendedName>
        <fullName evidence="4">Secretion system C-terminal sorting domain-containing protein</fullName>
    </recommendedName>
</protein>
<comment type="caution">
    <text evidence="5">The sequence shown here is derived from an EMBL/GenBank/DDBJ whole genome shotgun (WGS) entry which is preliminary data.</text>
</comment>
<keyword evidence="2" id="KW-0732">Signal</keyword>